<dbReference type="Proteomes" id="UP000291189">
    <property type="component" value="Unassembled WGS sequence"/>
</dbReference>
<evidence type="ECO:0000313" key="9">
    <source>
        <dbReference type="Proteomes" id="UP000291189"/>
    </source>
</evidence>
<keyword evidence="3" id="KW-0378">Hydrolase</keyword>
<evidence type="ECO:0000313" key="8">
    <source>
        <dbReference type="EMBL" id="RYU09771.1"/>
    </source>
</evidence>
<dbReference type="Gene3D" id="6.10.250.3150">
    <property type="match status" value="1"/>
</dbReference>
<feature type="chain" id="PRO_5039620008" description="NlpC/P60 domain-containing protein" evidence="6">
    <location>
        <begin position="32"/>
        <end position="324"/>
    </location>
</feature>
<dbReference type="Gene3D" id="3.90.1720.10">
    <property type="entry name" value="endopeptidase domain like (from Nostoc punctiforme)"/>
    <property type="match status" value="1"/>
</dbReference>
<dbReference type="InterPro" id="IPR038765">
    <property type="entry name" value="Papain-like_cys_pep_sf"/>
</dbReference>
<proteinExistence type="inferred from homology"/>
<feature type="domain" description="NlpC/P60" evidence="7">
    <location>
        <begin position="209"/>
        <end position="324"/>
    </location>
</feature>
<dbReference type="GO" id="GO:0006508">
    <property type="term" value="P:proteolysis"/>
    <property type="evidence" value="ECO:0007669"/>
    <property type="project" value="UniProtKB-KW"/>
</dbReference>
<evidence type="ECO:0000256" key="4">
    <source>
        <dbReference type="ARBA" id="ARBA00022807"/>
    </source>
</evidence>
<evidence type="ECO:0000256" key="2">
    <source>
        <dbReference type="ARBA" id="ARBA00022670"/>
    </source>
</evidence>
<accession>A0A4Q5IXQ8</accession>
<feature type="coiled-coil region" evidence="5">
    <location>
        <begin position="35"/>
        <end position="90"/>
    </location>
</feature>
<name>A0A4Q5IXQ8_9ACTN</name>
<comment type="caution">
    <text evidence="8">The sequence shown here is derived from an EMBL/GenBank/DDBJ whole genome shotgun (WGS) entry which is preliminary data.</text>
</comment>
<evidence type="ECO:0000256" key="6">
    <source>
        <dbReference type="SAM" id="SignalP"/>
    </source>
</evidence>
<evidence type="ECO:0000256" key="1">
    <source>
        <dbReference type="ARBA" id="ARBA00007074"/>
    </source>
</evidence>
<keyword evidence="2" id="KW-0645">Protease</keyword>
<keyword evidence="5" id="KW-0175">Coiled coil</keyword>
<evidence type="ECO:0000256" key="5">
    <source>
        <dbReference type="SAM" id="Coils"/>
    </source>
</evidence>
<keyword evidence="4" id="KW-0788">Thiol protease</keyword>
<dbReference type="Pfam" id="PF00877">
    <property type="entry name" value="NLPC_P60"/>
    <property type="match status" value="1"/>
</dbReference>
<dbReference type="PROSITE" id="PS51935">
    <property type="entry name" value="NLPC_P60"/>
    <property type="match status" value="1"/>
</dbReference>
<sequence length="324" mass="34494">MNGRKRTASVLATLCITALSGSVLVAAPTFAEPDIDDVQSRVDSLYKKAEQASERYNDARLNLQRAQKRLTALRADLDRQRDKFESVRQDMAASVVSQYQGQALSTTTQVLLAKDPDAFLDQVATVSGYNDQQSEMMADFAVQAQQLEMREAAAKRELDRIAATKKTLADEKAEIDDKAAEAKDLLDRLEARAAPVSRSAERLPDVPVSGRAGAAVSYALGQVGDSYVYGAAGPSAFDCSGLTMMAWAQAGVGLPHSSGAQMGSGSPVSQDQLQPGDLVFYYSPVSHVGIYIGNGQIVHAANPSTGVQVSPVFSMPYSGAVRPG</sequence>
<keyword evidence="6" id="KW-0732">Signal</keyword>
<keyword evidence="9" id="KW-1185">Reference proteome</keyword>
<evidence type="ECO:0000259" key="7">
    <source>
        <dbReference type="PROSITE" id="PS51935"/>
    </source>
</evidence>
<comment type="similarity">
    <text evidence="1">Belongs to the peptidase C40 family.</text>
</comment>
<dbReference type="OrthoDB" id="5177647at2"/>
<reference evidence="8 9" key="1">
    <citation type="submission" date="2019-01" db="EMBL/GenBank/DDBJ databases">
        <title>Nocardioides guangzhouensis sp. nov., an actinobacterium isolated from soil.</title>
        <authorList>
            <person name="Fu Y."/>
            <person name="Cai Y."/>
            <person name="Lin Z."/>
            <person name="Chen P."/>
        </authorList>
    </citation>
    <scope>NUCLEOTIDE SEQUENCE [LARGE SCALE GENOMIC DNA]</scope>
    <source>
        <strain evidence="8 9">NBRC 105384</strain>
    </source>
</reference>
<gene>
    <name evidence="8" type="ORF">ETU37_21505</name>
</gene>
<dbReference type="InterPro" id="IPR051794">
    <property type="entry name" value="PG_Endopeptidase_C40"/>
</dbReference>
<dbReference type="SUPFAM" id="SSF54001">
    <property type="entry name" value="Cysteine proteinases"/>
    <property type="match status" value="1"/>
</dbReference>
<feature type="coiled-coil region" evidence="5">
    <location>
        <begin position="144"/>
        <end position="192"/>
    </location>
</feature>
<dbReference type="PANTHER" id="PTHR47359">
    <property type="entry name" value="PEPTIDOGLYCAN DL-ENDOPEPTIDASE CWLO"/>
    <property type="match status" value="1"/>
</dbReference>
<dbReference type="AlphaFoldDB" id="A0A4Q5IXQ8"/>
<feature type="signal peptide" evidence="6">
    <location>
        <begin position="1"/>
        <end position="31"/>
    </location>
</feature>
<evidence type="ECO:0000256" key="3">
    <source>
        <dbReference type="ARBA" id="ARBA00022801"/>
    </source>
</evidence>
<dbReference type="EMBL" id="SDPU01000035">
    <property type="protein sequence ID" value="RYU09771.1"/>
    <property type="molecule type" value="Genomic_DNA"/>
</dbReference>
<organism evidence="8 9">
    <name type="scientific">Nocardioides iriomotensis</name>
    <dbReference type="NCBI Taxonomy" id="715784"/>
    <lineage>
        <taxon>Bacteria</taxon>
        <taxon>Bacillati</taxon>
        <taxon>Actinomycetota</taxon>
        <taxon>Actinomycetes</taxon>
        <taxon>Propionibacteriales</taxon>
        <taxon>Nocardioidaceae</taxon>
        <taxon>Nocardioides</taxon>
    </lineage>
</organism>
<dbReference type="InterPro" id="IPR000064">
    <property type="entry name" value="NLP_P60_dom"/>
</dbReference>
<dbReference type="PANTHER" id="PTHR47359:SF3">
    <property type="entry name" value="NLP_P60 DOMAIN-CONTAINING PROTEIN-RELATED"/>
    <property type="match status" value="1"/>
</dbReference>
<protein>
    <recommendedName>
        <fullName evidence="7">NlpC/P60 domain-containing protein</fullName>
    </recommendedName>
</protein>
<dbReference type="GO" id="GO:0008234">
    <property type="term" value="F:cysteine-type peptidase activity"/>
    <property type="evidence" value="ECO:0007669"/>
    <property type="project" value="UniProtKB-KW"/>
</dbReference>